<comment type="caution">
    <text evidence="3">The sequence shown here is derived from an EMBL/GenBank/DDBJ whole genome shotgun (WGS) entry which is preliminary data.</text>
</comment>
<sequence>MDLHCIFRFDAKLEYFQWLDNVAGWSSPVEVLNGRVQSHKRRKPLDFNGPHSIAVAADGAMFVTTYYDPGVIMLSSEGSLLKVWGRGEDNEPTLAGPATGVLGANGLLWVTEYRLNAVFAYDTYTMSLKGALGGGRPGFRENEGFMPGSGACFFDRPHMARTDHEGNLIVVDTWNHRLQKFSPDGEFIGCLGGEKKGWVRTAKSVEASKSLGAFYAPVSISFDSHANLVVTDWGNSRLQWFDAEGRFVADDYSLPLENPYDAQIFDGRCVVANSAKGEVYVKSLL</sequence>
<dbReference type="GO" id="GO:0000209">
    <property type="term" value="P:protein polyubiquitination"/>
    <property type="evidence" value="ECO:0007669"/>
    <property type="project" value="TreeGrafter"/>
</dbReference>
<gene>
    <name evidence="3" type="ORF">TH4_02235</name>
</gene>
<dbReference type="PANTHER" id="PTHR24104">
    <property type="entry name" value="E3 UBIQUITIN-PROTEIN LIGASE NHLRC1-RELATED"/>
    <property type="match status" value="1"/>
</dbReference>
<dbReference type="Gene3D" id="2.120.10.30">
    <property type="entry name" value="TolB, C-terminal domain"/>
    <property type="match status" value="2"/>
</dbReference>
<dbReference type="GO" id="GO:0061630">
    <property type="term" value="F:ubiquitin protein ligase activity"/>
    <property type="evidence" value="ECO:0007669"/>
    <property type="project" value="TreeGrafter"/>
</dbReference>
<evidence type="ECO:0008006" key="5">
    <source>
        <dbReference type="Google" id="ProtNLM"/>
    </source>
</evidence>
<evidence type="ECO:0000313" key="4">
    <source>
        <dbReference type="Proteomes" id="UP000094009"/>
    </source>
</evidence>
<accession>A0A853L5N9</accession>
<dbReference type="Pfam" id="PF01436">
    <property type="entry name" value="NHL"/>
    <property type="match status" value="1"/>
</dbReference>
<dbReference type="InterPro" id="IPR011042">
    <property type="entry name" value="6-blade_b-propeller_TolB-like"/>
</dbReference>
<dbReference type="AlphaFoldDB" id="A0A853L5N9"/>
<evidence type="ECO:0000256" key="2">
    <source>
        <dbReference type="PROSITE-ProRule" id="PRU00504"/>
    </source>
</evidence>
<feature type="repeat" description="NHL" evidence="2">
    <location>
        <begin position="214"/>
        <end position="244"/>
    </location>
</feature>
<protein>
    <recommendedName>
        <fullName evidence="5">SMP-30/Gluconolactonase/LRE-like region domain-containing protein</fullName>
    </recommendedName>
</protein>
<evidence type="ECO:0000256" key="1">
    <source>
        <dbReference type="ARBA" id="ARBA00022737"/>
    </source>
</evidence>
<keyword evidence="1" id="KW-0677">Repeat</keyword>
<dbReference type="InterPro" id="IPR050952">
    <property type="entry name" value="TRIM-NHL_E3_ligases"/>
</dbReference>
<dbReference type="Proteomes" id="UP000094009">
    <property type="component" value="Unassembled WGS sequence"/>
</dbReference>
<reference evidence="3 4" key="1">
    <citation type="submission" date="2014-07" db="EMBL/GenBank/DDBJ databases">
        <title>Draft genome sequence of Thalassospira tepidiphila 1-1B.</title>
        <authorList>
            <person name="Lai Q."/>
            <person name="Shao Z."/>
        </authorList>
    </citation>
    <scope>NUCLEOTIDE SEQUENCE [LARGE SCALE GENOMIC DNA]</scope>
    <source>
        <strain evidence="3 4">MCCC 1A03514</strain>
    </source>
</reference>
<dbReference type="SUPFAM" id="SSF101898">
    <property type="entry name" value="NHL repeat"/>
    <property type="match status" value="1"/>
</dbReference>
<dbReference type="CDD" id="cd05819">
    <property type="entry name" value="NHL"/>
    <property type="match status" value="1"/>
</dbReference>
<dbReference type="GO" id="GO:0043161">
    <property type="term" value="P:proteasome-mediated ubiquitin-dependent protein catabolic process"/>
    <property type="evidence" value="ECO:0007669"/>
    <property type="project" value="TreeGrafter"/>
</dbReference>
<dbReference type="EMBL" id="JPVZ01000001">
    <property type="protein sequence ID" value="OAZ11919.1"/>
    <property type="molecule type" value="Genomic_DNA"/>
</dbReference>
<dbReference type="InterPro" id="IPR001258">
    <property type="entry name" value="NHL_repeat"/>
</dbReference>
<evidence type="ECO:0000313" key="3">
    <source>
        <dbReference type="EMBL" id="OAZ11919.1"/>
    </source>
</evidence>
<name>A0A853L5N9_9PROT</name>
<dbReference type="PANTHER" id="PTHR24104:SF25">
    <property type="entry name" value="PROTEIN LIN-41"/>
    <property type="match status" value="1"/>
</dbReference>
<dbReference type="PROSITE" id="PS51125">
    <property type="entry name" value="NHL"/>
    <property type="match status" value="2"/>
</dbReference>
<feature type="repeat" description="NHL" evidence="2">
    <location>
        <begin position="166"/>
        <end position="184"/>
    </location>
</feature>
<dbReference type="GO" id="GO:0008270">
    <property type="term" value="F:zinc ion binding"/>
    <property type="evidence" value="ECO:0007669"/>
    <property type="project" value="UniProtKB-KW"/>
</dbReference>
<dbReference type="RefSeq" id="WP_064779739.1">
    <property type="nucleotide sequence ID" value="NZ_JPVZ01000001.1"/>
</dbReference>
<proteinExistence type="predicted"/>
<organism evidence="3 4">
    <name type="scientific">Thalassospira tepidiphila MCCC 1A03514</name>
    <dbReference type="NCBI Taxonomy" id="1177930"/>
    <lineage>
        <taxon>Bacteria</taxon>
        <taxon>Pseudomonadati</taxon>
        <taxon>Pseudomonadota</taxon>
        <taxon>Alphaproteobacteria</taxon>
        <taxon>Rhodospirillales</taxon>
        <taxon>Thalassospiraceae</taxon>
        <taxon>Thalassospira</taxon>
    </lineage>
</organism>